<evidence type="ECO:0000256" key="5">
    <source>
        <dbReference type="SAM" id="MobiDB-lite"/>
    </source>
</evidence>
<evidence type="ECO:0000313" key="6">
    <source>
        <dbReference type="EMBL" id="KAJ3177876.1"/>
    </source>
</evidence>
<dbReference type="GO" id="GO:0003735">
    <property type="term" value="F:structural constituent of ribosome"/>
    <property type="evidence" value="ECO:0007669"/>
    <property type="project" value="InterPro"/>
</dbReference>
<dbReference type="PANTHER" id="PTHR12059">
    <property type="entry name" value="RIBOSOMAL PROTEIN L23-RELATED"/>
    <property type="match status" value="1"/>
</dbReference>
<dbReference type="AlphaFoldDB" id="A0AAD5TLD9"/>
<dbReference type="Pfam" id="PF00276">
    <property type="entry name" value="Ribosomal_L23"/>
    <property type="match status" value="1"/>
</dbReference>
<reference evidence="6" key="1">
    <citation type="submission" date="2020-05" db="EMBL/GenBank/DDBJ databases">
        <title>Phylogenomic resolution of chytrid fungi.</title>
        <authorList>
            <person name="Stajich J.E."/>
            <person name="Amses K."/>
            <person name="Simmons R."/>
            <person name="Seto K."/>
            <person name="Myers J."/>
            <person name="Bonds A."/>
            <person name="Quandt C.A."/>
            <person name="Barry K."/>
            <person name="Liu P."/>
            <person name="Grigoriev I."/>
            <person name="Longcore J.E."/>
            <person name="James T.Y."/>
        </authorList>
    </citation>
    <scope>NUCLEOTIDE SEQUENCE</scope>
    <source>
        <strain evidence="6">JEL0379</strain>
    </source>
</reference>
<accession>A0AAD5TLD9</accession>
<evidence type="ECO:0000313" key="7">
    <source>
        <dbReference type="Proteomes" id="UP001212152"/>
    </source>
</evidence>
<evidence type="ECO:0000256" key="1">
    <source>
        <dbReference type="ARBA" id="ARBA00006700"/>
    </source>
</evidence>
<dbReference type="InterPro" id="IPR012677">
    <property type="entry name" value="Nucleotide-bd_a/b_plait_sf"/>
</dbReference>
<dbReference type="Gene3D" id="3.30.70.330">
    <property type="match status" value="1"/>
</dbReference>
<dbReference type="PANTHER" id="PTHR12059:SF5">
    <property type="entry name" value="LARGE RIBOSOMAL SUBUNIT PROTEIN UL23M"/>
    <property type="match status" value="1"/>
</dbReference>
<keyword evidence="3" id="KW-0687">Ribonucleoprotein</keyword>
<dbReference type="Proteomes" id="UP001212152">
    <property type="component" value="Unassembled WGS sequence"/>
</dbReference>
<dbReference type="InterPro" id="IPR013025">
    <property type="entry name" value="Ribosomal_uL23-like"/>
</dbReference>
<proteinExistence type="inferred from homology"/>
<comment type="caution">
    <text evidence="6">The sequence shown here is derived from an EMBL/GenBank/DDBJ whole genome shotgun (WGS) entry which is preliminary data.</text>
</comment>
<dbReference type="GO" id="GO:0005762">
    <property type="term" value="C:mitochondrial large ribosomal subunit"/>
    <property type="evidence" value="ECO:0007669"/>
    <property type="project" value="TreeGrafter"/>
</dbReference>
<name>A0AAD5TLD9_9FUNG</name>
<comment type="similarity">
    <text evidence="1">Belongs to the universal ribosomal protein uL23 family.</text>
</comment>
<dbReference type="GO" id="GO:0032543">
    <property type="term" value="P:mitochondrial translation"/>
    <property type="evidence" value="ECO:0007669"/>
    <property type="project" value="TreeGrafter"/>
</dbReference>
<feature type="compositionally biased region" description="Basic and acidic residues" evidence="5">
    <location>
        <begin position="143"/>
        <end position="161"/>
    </location>
</feature>
<evidence type="ECO:0000256" key="4">
    <source>
        <dbReference type="ARBA" id="ARBA00039977"/>
    </source>
</evidence>
<keyword evidence="7" id="KW-1185">Reference proteome</keyword>
<keyword evidence="2" id="KW-0689">Ribosomal protein</keyword>
<feature type="region of interest" description="Disordered" evidence="5">
    <location>
        <begin position="105"/>
        <end position="161"/>
    </location>
</feature>
<evidence type="ECO:0000256" key="2">
    <source>
        <dbReference type="ARBA" id="ARBA00022980"/>
    </source>
</evidence>
<organism evidence="6 7">
    <name type="scientific">Geranomyces variabilis</name>
    <dbReference type="NCBI Taxonomy" id="109894"/>
    <lineage>
        <taxon>Eukaryota</taxon>
        <taxon>Fungi</taxon>
        <taxon>Fungi incertae sedis</taxon>
        <taxon>Chytridiomycota</taxon>
        <taxon>Chytridiomycota incertae sedis</taxon>
        <taxon>Chytridiomycetes</taxon>
        <taxon>Spizellomycetales</taxon>
        <taxon>Powellomycetaceae</taxon>
        <taxon>Geranomyces</taxon>
    </lineage>
</organism>
<gene>
    <name evidence="6" type="ORF">HDU87_004158</name>
</gene>
<dbReference type="EMBL" id="JADGJQ010000030">
    <property type="protein sequence ID" value="KAJ3177876.1"/>
    <property type="molecule type" value="Genomic_DNA"/>
</dbReference>
<evidence type="ECO:0000256" key="3">
    <source>
        <dbReference type="ARBA" id="ARBA00023274"/>
    </source>
</evidence>
<sequence length="161" mass="18773">MPFPLQPGAKLFFPNVVFRLLRSNLPPQQCVFRCPQQLNKIDIKSILTNLYDLSITDIRTMNYLGRTHKTRQGKRVRAANFKKVIVTMEEDFVFPKPPETKVDMANADERATKMPPKSAWGRNSANRLRHRLEEGRPNTVGEPLRKWKNEQKAKLEEEDKK</sequence>
<dbReference type="InterPro" id="IPR012678">
    <property type="entry name" value="Ribosomal_uL23/eL15/eS24_sf"/>
</dbReference>
<protein>
    <recommendedName>
        <fullName evidence="4">Large ribosomal subunit protein uL23m</fullName>
    </recommendedName>
</protein>
<dbReference type="SUPFAM" id="SSF54189">
    <property type="entry name" value="Ribosomal proteins S24e, L23 and L15e"/>
    <property type="match status" value="1"/>
</dbReference>